<reference evidence="4 5" key="1">
    <citation type="journal article" date="2020" name="bioRxiv">
        <title>Metabolic contributions of an alphaproteobacterial endosymbiont in the apicomplexan Cardiosporidium cionae.</title>
        <authorList>
            <person name="Hunter E.S."/>
            <person name="Paight C.J."/>
            <person name="Lane C.E."/>
        </authorList>
    </citation>
    <scope>NUCLEOTIDE SEQUENCE [LARGE SCALE GENOMIC DNA]</scope>
    <source>
        <strain evidence="4">ESH_2018</strain>
    </source>
</reference>
<accession>A0ABQ7JED9</accession>
<dbReference type="SMART" id="SM00594">
    <property type="entry name" value="UAS"/>
    <property type="match status" value="1"/>
</dbReference>
<dbReference type="Pfam" id="PF14555">
    <property type="entry name" value="UBA_4"/>
    <property type="match status" value="1"/>
</dbReference>
<dbReference type="EMBL" id="JADAQX010000062">
    <property type="protein sequence ID" value="KAF8822341.1"/>
    <property type="molecule type" value="Genomic_DNA"/>
</dbReference>
<dbReference type="Gene3D" id="3.40.30.10">
    <property type="entry name" value="Glutaredoxin"/>
    <property type="match status" value="1"/>
</dbReference>
<dbReference type="InterPro" id="IPR050730">
    <property type="entry name" value="UBX_domain-protein"/>
</dbReference>
<protein>
    <submittedName>
        <fullName evidence="4">UBX domain-containing protein</fullName>
    </submittedName>
</protein>
<dbReference type="InterPro" id="IPR001012">
    <property type="entry name" value="UBX_dom"/>
</dbReference>
<sequence>MDANISSFIEITGASRAMAIDMLNLCSGNLEDALGNHFASQSMDPSENNNELNSSNPNFSPFTFTSSSFFVSVWRNLWGYVISPSAKIIRISWRVLCVIASSFFSSSSPQYSNFSVFYEARHGRNHPKFESGSFESVAAKAMTESKLIALYVHKRSSSYSDYFCSTILANSEVQNLIKDHFLCWGQEYSLIRYNELSPLNNILRYPALAILLIHSVDNVQLLYSFEGDSNVESVLMGTYKVQIGDKVRNFEIDRKLREEQDREYAESAKKDAERKLQLERNKEHEMMKSNELQRKKQNLDTTRLQTNETIRDIRAQRKLTAENLLSKDLNVCMSEIPSGEKTKIILRLPCGSRVERTFLLTQTVDDLYSWVTCCEELHKDRCDIIIPIEFQLSVPLSSTQLDKRSHTLKEAGLFPNAVVYLTSLDDTDDEA</sequence>
<dbReference type="InterPro" id="IPR049483">
    <property type="entry name" value="FAF1_2-like_UAS"/>
</dbReference>
<dbReference type="Proteomes" id="UP000823046">
    <property type="component" value="Unassembled WGS sequence"/>
</dbReference>
<name>A0ABQ7JED9_9APIC</name>
<dbReference type="PROSITE" id="PS50033">
    <property type="entry name" value="UBX"/>
    <property type="match status" value="1"/>
</dbReference>
<feature type="domain" description="UBX" evidence="3">
    <location>
        <begin position="337"/>
        <end position="421"/>
    </location>
</feature>
<dbReference type="SUPFAM" id="SSF52833">
    <property type="entry name" value="Thioredoxin-like"/>
    <property type="match status" value="1"/>
</dbReference>
<dbReference type="Pfam" id="PF00789">
    <property type="entry name" value="UBX"/>
    <property type="match status" value="1"/>
</dbReference>
<evidence type="ECO:0000313" key="5">
    <source>
        <dbReference type="Proteomes" id="UP000823046"/>
    </source>
</evidence>
<dbReference type="Gene3D" id="3.10.20.90">
    <property type="entry name" value="Phosphatidylinositol 3-kinase Catalytic Subunit, Chain A, domain 1"/>
    <property type="match status" value="1"/>
</dbReference>
<feature type="coiled-coil region" evidence="2">
    <location>
        <begin position="255"/>
        <end position="295"/>
    </location>
</feature>
<dbReference type="InterPro" id="IPR029071">
    <property type="entry name" value="Ubiquitin-like_domsf"/>
</dbReference>
<comment type="caution">
    <text evidence="4">The sequence shown here is derived from an EMBL/GenBank/DDBJ whole genome shotgun (WGS) entry which is preliminary data.</text>
</comment>
<evidence type="ECO:0000259" key="3">
    <source>
        <dbReference type="PROSITE" id="PS50033"/>
    </source>
</evidence>
<dbReference type="CDD" id="cd01767">
    <property type="entry name" value="UBX"/>
    <property type="match status" value="1"/>
</dbReference>
<organism evidence="4 5">
    <name type="scientific">Cardiosporidium cionae</name>
    <dbReference type="NCBI Taxonomy" id="476202"/>
    <lineage>
        <taxon>Eukaryota</taxon>
        <taxon>Sar</taxon>
        <taxon>Alveolata</taxon>
        <taxon>Apicomplexa</taxon>
        <taxon>Aconoidasida</taxon>
        <taxon>Nephromycida</taxon>
        <taxon>Cardiosporidium</taxon>
    </lineage>
</organism>
<dbReference type="InterPro" id="IPR036249">
    <property type="entry name" value="Thioredoxin-like_sf"/>
</dbReference>
<keyword evidence="5" id="KW-1185">Reference proteome</keyword>
<dbReference type="InterPro" id="IPR006577">
    <property type="entry name" value="UAS"/>
</dbReference>
<dbReference type="Pfam" id="PF21021">
    <property type="entry name" value="FAF1"/>
    <property type="match status" value="1"/>
</dbReference>
<dbReference type="PANTHER" id="PTHR23322:SF1">
    <property type="entry name" value="FAS-ASSOCIATED FACTOR 2"/>
    <property type="match status" value="1"/>
</dbReference>
<dbReference type="PANTHER" id="PTHR23322">
    <property type="entry name" value="FAS-ASSOCIATED PROTEIN"/>
    <property type="match status" value="1"/>
</dbReference>
<evidence type="ECO:0000256" key="2">
    <source>
        <dbReference type="SAM" id="Coils"/>
    </source>
</evidence>
<dbReference type="SUPFAM" id="SSF54236">
    <property type="entry name" value="Ubiquitin-like"/>
    <property type="match status" value="1"/>
</dbReference>
<evidence type="ECO:0000313" key="4">
    <source>
        <dbReference type="EMBL" id="KAF8822341.1"/>
    </source>
</evidence>
<evidence type="ECO:0000256" key="1">
    <source>
        <dbReference type="ARBA" id="ARBA00023054"/>
    </source>
</evidence>
<proteinExistence type="predicted"/>
<gene>
    <name evidence="4" type="ORF">IE077_003946</name>
</gene>
<keyword evidence="1 2" id="KW-0175">Coiled coil</keyword>